<proteinExistence type="inferred from homology"/>
<dbReference type="Gene3D" id="3.40.50.720">
    <property type="entry name" value="NAD(P)-binding Rossmann-like Domain"/>
    <property type="match status" value="1"/>
</dbReference>
<evidence type="ECO:0000313" key="3">
    <source>
        <dbReference type="EMBL" id="QSB04040.1"/>
    </source>
</evidence>
<dbReference type="PANTHER" id="PTHR44196">
    <property type="entry name" value="DEHYDROGENASE/REDUCTASE SDR FAMILY MEMBER 7B"/>
    <property type="match status" value="1"/>
</dbReference>
<dbReference type="SUPFAM" id="SSF51735">
    <property type="entry name" value="NAD(P)-binding Rossmann-fold domains"/>
    <property type="match status" value="1"/>
</dbReference>
<dbReference type="PRINTS" id="PR00081">
    <property type="entry name" value="GDHRDH"/>
</dbReference>
<keyword evidence="4" id="KW-1185">Reference proteome</keyword>
<sequence>MNSNSRIALITGASRGLGKALARQLANEGWTLLLTARGEAALSETATEIGAHYLAGDVADPHHRDRLTKKAHELGGLDLLVNNASSLGPTPLPKLADVYVDELAPLFTTNVFAPLALTQAILPLVRARQGAIITISSDAATEPYEQWGAYGSTKATLDQIANVLGAEEPDIRVWAVEPSDMNTAMLHEALGPAEAAGANPPQRPAAAIAHLIRLRPASGRVRALDFETESAQPHFEQLPTEVRPS</sequence>
<dbReference type="Pfam" id="PF00106">
    <property type="entry name" value="adh_short"/>
    <property type="match status" value="1"/>
</dbReference>
<reference evidence="3" key="1">
    <citation type="submission" date="2021-02" db="EMBL/GenBank/DDBJ databases">
        <title>Natronoglycomyces albus gen. nov., sp. nov, a haloalkaliphilic actinobacterium from a soda solonchak soil.</title>
        <authorList>
            <person name="Sorokin D.Y."/>
            <person name="Khijniak T.V."/>
            <person name="Zakharycheva A.P."/>
            <person name="Boueva O.V."/>
            <person name="Ariskina E.V."/>
            <person name="Hahnke R.L."/>
            <person name="Bunk B."/>
            <person name="Sproer C."/>
            <person name="Schumann P."/>
            <person name="Evtushenko L.I."/>
            <person name="Kublanov I.V."/>
        </authorList>
    </citation>
    <scope>NUCLEOTIDE SEQUENCE</scope>
    <source>
        <strain evidence="3">DSM 106290</strain>
    </source>
</reference>
<evidence type="ECO:0000256" key="2">
    <source>
        <dbReference type="ARBA" id="ARBA00023002"/>
    </source>
</evidence>
<dbReference type="EMBL" id="CP070496">
    <property type="protein sequence ID" value="QSB04040.1"/>
    <property type="molecule type" value="Genomic_DNA"/>
</dbReference>
<dbReference type="RefSeq" id="WP_213170039.1">
    <property type="nucleotide sequence ID" value="NZ_CP070496.1"/>
</dbReference>
<evidence type="ECO:0000256" key="1">
    <source>
        <dbReference type="ARBA" id="ARBA00006484"/>
    </source>
</evidence>
<dbReference type="GO" id="GO:0016020">
    <property type="term" value="C:membrane"/>
    <property type="evidence" value="ECO:0007669"/>
    <property type="project" value="TreeGrafter"/>
</dbReference>
<dbReference type="PANTHER" id="PTHR44196:SF1">
    <property type="entry name" value="DEHYDROGENASE_REDUCTASE SDR FAMILY MEMBER 7B"/>
    <property type="match status" value="1"/>
</dbReference>
<evidence type="ECO:0000313" key="4">
    <source>
        <dbReference type="Proteomes" id="UP000662939"/>
    </source>
</evidence>
<dbReference type="KEGG" id="nav:JQS30_09425"/>
<gene>
    <name evidence="3" type="ORF">JQS30_09425</name>
</gene>
<keyword evidence="2" id="KW-0560">Oxidoreductase</keyword>
<accession>A0A895XP21</accession>
<dbReference type="Proteomes" id="UP000662939">
    <property type="component" value="Chromosome"/>
</dbReference>
<organism evidence="3 4">
    <name type="scientific">Natronoglycomyces albus</name>
    <dbReference type="NCBI Taxonomy" id="2811108"/>
    <lineage>
        <taxon>Bacteria</taxon>
        <taxon>Bacillati</taxon>
        <taxon>Actinomycetota</taxon>
        <taxon>Actinomycetes</taxon>
        <taxon>Glycomycetales</taxon>
        <taxon>Glycomycetaceae</taxon>
        <taxon>Natronoglycomyces</taxon>
    </lineage>
</organism>
<comment type="similarity">
    <text evidence="1">Belongs to the short-chain dehydrogenases/reductases (SDR) family.</text>
</comment>
<dbReference type="InterPro" id="IPR002347">
    <property type="entry name" value="SDR_fam"/>
</dbReference>
<name>A0A895XP21_9ACTN</name>
<dbReference type="AlphaFoldDB" id="A0A895XP21"/>
<dbReference type="GO" id="GO:0016491">
    <property type="term" value="F:oxidoreductase activity"/>
    <property type="evidence" value="ECO:0007669"/>
    <property type="project" value="UniProtKB-KW"/>
</dbReference>
<protein>
    <submittedName>
        <fullName evidence="3">SDR family NAD(P)-dependent oxidoreductase</fullName>
    </submittedName>
</protein>
<dbReference type="InterPro" id="IPR036291">
    <property type="entry name" value="NAD(P)-bd_dom_sf"/>
</dbReference>